<comment type="caution">
    <text evidence="3">The sequence shown here is derived from an EMBL/GenBank/DDBJ whole genome shotgun (WGS) entry which is preliminary data.</text>
</comment>
<name>A0A8H4TAN4_9HYPO</name>
<feature type="compositionally biased region" description="Basic residues" evidence="1">
    <location>
        <begin position="108"/>
        <end position="117"/>
    </location>
</feature>
<accession>A0A8H4TAN4</accession>
<evidence type="ECO:0000256" key="1">
    <source>
        <dbReference type="SAM" id="MobiDB-lite"/>
    </source>
</evidence>
<feature type="region of interest" description="Disordered" evidence="1">
    <location>
        <begin position="58"/>
        <end position="148"/>
    </location>
</feature>
<reference evidence="3" key="2">
    <citation type="submission" date="2020-05" db="EMBL/GenBank/DDBJ databases">
        <authorList>
            <person name="Kim H.-S."/>
            <person name="Proctor R.H."/>
            <person name="Brown D.W."/>
        </authorList>
    </citation>
    <scope>NUCLEOTIDE SEQUENCE</scope>
    <source>
        <strain evidence="3">NRRL 45417</strain>
    </source>
</reference>
<keyword evidence="4" id="KW-1185">Reference proteome</keyword>
<evidence type="ECO:0000313" key="4">
    <source>
        <dbReference type="Proteomes" id="UP000604273"/>
    </source>
</evidence>
<protein>
    <submittedName>
        <fullName evidence="3">Uncharacterized protein</fullName>
    </submittedName>
</protein>
<feature type="transmembrane region" description="Helical" evidence="2">
    <location>
        <begin position="12"/>
        <end position="31"/>
    </location>
</feature>
<keyword evidence="2" id="KW-0472">Membrane</keyword>
<gene>
    <name evidence="3" type="ORF">FGADI_5313</name>
</gene>
<sequence length="178" mass="19959">MRTDVSVRDQYRYLLIWRFGMPSLPCLGWLLRMNAISSVPPPPNLMSRPLLYEVKQNALRATRRKKPKTPTESPQGKDRGRRGLSFLPTPRTSKQNLGFWKPSEIASRIRKQPRKGVRALLSRSPMKTPKPTTSATSPDVVSSTPQDHVSGIFDIDPVTTVQATASQIEVPSFAYLSS</sequence>
<keyword evidence="2" id="KW-0812">Transmembrane</keyword>
<proteinExistence type="predicted"/>
<dbReference type="EMBL" id="JABFAI010000119">
    <property type="protein sequence ID" value="KAF4954373.1"/>
    <property type="molecule type" value="Genomic_DNA"/>
</dbReference>
<dbReference type="Proteomes" id="UP000604273">
    <property type="component" value="Unassembled WGS sequence"/>
</dbReference>
<organism evidence="3 4">
    <name type="scientific">Fusarium gaditjirri</name>
    <dbReference type="NCBI Taxonomy" id="282569"/>
    <lineage>
        <taxon>Eukaryota</taxon>
        <taxon>Fungi</taxon>
        <taxon>Dikarya</taxon>
        <taxon>Ascomycota</taxon>
        <taxon>Pezizomycotina</taxon>
        <taxon>Sordariomycetes</taxon>
        <taxon>Hypocreomycetidae</taxon>
        <taxon>Hypocreales</taxon>
        <taxon>Nectriaceae</taxon>
        <taxon>Fusarium</taxon>
        <taxon>Fusarium nisikadoi species complex</taxon>
    </lineage>
</organism>
<reference evidence="3" key="1">
    <citation type="journal article" date="2020" name="BMC Genomics">
        <title>Correction to: Identification and distribution of gene clusters required for synthesis of sphingolipid metabolism inhibitors in diverse species of the filamentous fungus Fusarium.</title>
        <authorList>
            <person name="Kim H.S."/>
            <person name="Lohmar J.M."/>
            <person name="Busman M."/>
            <person name="Brown D.W."/>
            <person name="Naumann T.A."/>
            <person name="Divon H.H."/>
            <person name="Lysoe E."/>
            <person name="Uhlig S."/>
            <person name="Proctor R.H."/>
        </authorList>
    </citation>
    <scope>NUCLEOTIDE SEQUENCE</scope>
    <source>
        <strain evidence="3">NRRL 45417</strain>
    </source>
</reference>
<keyword evidence="2" id="KW-1133">Transmembrane helix</keyword>
<dbReference type="AlphaFoldDB" id="A0A8H4TAN4"/>
<feature type="compositionally biased region" description="Low complexity" evidence="1">
    <location>
        <begin position="122"/>
        <end position="138"/>
    </location>
</feature>
<evidence type="ECO:0000313" key="3">
    <source>
        <dbReference type="EMBL" id="KAF4954373.1"/>
    </source>
</evidence>
<evidence type="ECO:0000256" key="2">
    <source>
        <dbReference type="SAM" id="Phobius"/>
    </source>
</evidence>